<name>A0A2M8KE83_9BACT</name>
<organism evidence="4 5">
    <name type="scientific">Candidatus Portnoybacteria bacterium CG10_big_fil_rev_8_21_14_0_10_36_7</name>
    <dbReference type="NCBI Taxonomy" id="1974812"/>
    <lineage>
        <taxon>Bacteria</taxon>
        <taxon>Candidatus Portnoyibacteriota</taxon>
    </lineage>
</organism>
<protein>
    <submittedName>
        <fullName evidence="4">DNA-protecting protein DprA</fullName>
    </submittedName>
</protein>
<dbReference type="InterPro" id="IPR057666">
    <property type="entry name" value="DrpA_SLOG"/>
</dbReference>
<dbReference type="InterPro" id="IPR036388">
    <property type="entry name" value="WH-like_DNA-bd_sf"/>
</dbReference>
<comment type="caution">
    <text evidence="4">The sequence shown here is derived from an EMBL/GenBank/DDBJ whole genome shotgun (WGS) entry which is preliminary data.</text>
</comment>
<gene>
    <name evidence="4" type="primary">dprA</name>
    <name evidence="4" type="ORF">COU81_01860</name>
</gene>
<dbReference type="InterPro" id="IPR003488">
    <property type="entry name" value="DprA"/>
</dbReference>
<dbReference type="Pfam" id="PF02481">
    <property type="entry name" value="DNA_processg_A"/>
    <property type="match status" value="1"/>
</dbReference>
<evidence type="ECO:0000259" key="2">
    <source>
        <dbReference type="Pfam" id="PF02481"/>
    </source>
</evidence>
<reference evidence="5" key="1">
    <citation type="submission" date="2017-09" db="EMBL/GenBank/DDBJ databases">
        <title>Depth-based differentiation of microbial function through sediment-hosted aquifers and enrichment of novel symbionts in the deep terrestrial subsurface.</title>
        <authorList>
            <person name="Probst A.J."/>
            <person name="Ladd B."/>
            <person name="Jarett J.K."/>
            <person name="Geller-Mcgrath D.E."/>
            <person name="Sieber C.M.K."/>
            <person name="Emerson J.B."/>
            <person name="Anantharaman K."/>
            <person name="Thomas B.C."/>
            <person name="Malmstrom R."/>
            <person name="Stieglmeier M."/>
            <person name="Klingl A."/>
            <person name="Woyke T."/>
            <person name="Ryan C.M."/>
            <person name="Banfield J.F."/>
        </authorList>
    </citation>
    <scope>NUCLEOTIDE SEQUENCE [LARGE SCALE GENOMIC DNA]</scope>
</reference>
<dbReference type="NCBIfam" id="TIGR00732">
    <property type="entry name" value="dprA"/>
    <property type="match status" value="1"/>
</dbReference>
<evidence type="ECO:0000259" key="3">
    <source>
        <dbReference type="Pfam" id="PF17782"/>
    </source>
</evidence>
<dbReference type="Gene3D" id="1.10.10.10">
    <property type="entry name" value="Winged helix-like DNA-binding domain superfamily/Winged helix DNA-binding domain"/>
    <property type="match status" value="1"/>
</dbReference>
<dbReference type="PANTHER" id="PTHR43022">
    <property type="entry name" value="PROTEIN SMF"/>
    <property type="match status" value="1"/>
</dbReference>
<dbReference type="InterPro" id="IPR041614">
    <property type="entry name" value="DprA_WH"/>
</dbReference>
<dbReference type="Gene3D" id="3.40.50.450">
    <property type="match status" value="1"/>
</dbReference>
<comment type="similarity">
    <text evidence="1">Belongs to the DprA/Smf family.</text>
</comment>
<dbReference type="EMBL" id="PFDW01000042">
    <property type="protein sequence ID" value="PJE58225.1"/>
    <property type="molecule type" value="Genomic_DNA"/>
</dbReference>
<dbReference type="SUPFAM" id="SSF47781">
    <property type="entry name" value="RuvA domain 2-like"/>
    <property type="match status" value="1"/>
</dbReference>
<dbReference type="PANTHER" id="PTHR43022:SF1">
    <property type="entry name" value="PROTEIN SMF"/>
    <property type="match status" value="1"/>
</dbReference>
<sequence length="360" mass="39798">MDGQYYNAFNLIPGTGPVKFKKLLAFFGNIEKAWHANTNELTRSGLPQEWIQKFLDNKQRINPTDEYKKLLKKNIKAITISDNNYPARLKQIYDPPHVLYVKGKIIPEDEFAIGIVGSRKISIYGQQVTPDLSVGLSSEGLTIVSGLARGIDTLAHQSTLEAGGRTIAVIGSRLDRQNIYPPQNQKLAEKIATNGAVVSEFPIGTKAMPYHFPLRNRIISGLSLGVLLIEAEEKSGALITAEHALAQNREVFAVPGSIYWPTSAGTNKLIKRGAKLVQNTYDIMEELNLQTIPKAKEPKIIFGASAEENVILNCLCKEPTHIDKIIKMAKLEASVVNAILLEMELKGRIKNLGGLNYIKK</sequence>
<dbReference type="Proteomes" id="UP000231450">
    <property type="component" value="Unassembled WGS sequence"/>
</dbReference>
<feature type="domain" description="DprA winged helix" evidence="3">
    <location>
        <begin position="303"/>
        <end position="354"/>
    </location>
</feature>
<dbReference type="AlphaFoldDB" id="A0A2M8KE83"/>
<proteinExistence type="inferred from homology"/>
<accession>A0A2M8KE83</accession>
<dbReference type="Pfam" id="PF17782">
    <property type="entry name" value="WHD_DprA"/>
    <property type="match status" value="1"/>
</dbReference>
<evidence type="ECO:0000313" key="4">
    <source>
        <dbReference type="EMBL" id="PJE58225.1"/>
    </source>
</evidence>
<feature type="domain" description="Smf/DprA SLOG" evidence="2">
    <location>
        <begin position="77"/>
        <end position="287"/>
    </location>
</feature>
<evidence type="ECO:0000313" key="5">
    <source>
        <dbReference type="Proteomes" id="UP000231450"/>
    </source>
</evidence>
<evidence type="ECO:0000256" key="1">
    <source>
        <dbReference type="ARBA" id="ARBA00006525"/>
    </source>
</evidence>
<dbReference type="GO" id="GO:0009294">
    <property type="term" value="P:DNA-mediated transformation"/>
    <property type="evidence" value="ECO:0007669"/>
    <property type="project" value="InterPro"/>
</dbReference>
<dbReference type="InterPro" id="IPR010994">
    <property type="entry name" value="RuvA_2-like"/>
</dbReference>
<dbReference type="SUPFAM" id="SSF102405">
    <property type="entry name" value="MCP/YpsA-like"/>
    <property type="match status" value="1"/>
</dbReference>